<organism evidence="3 4">
    <name type="scientific">Trypanosoma congolense (strain IL3000)</name>
    <dbReference type="NCBI Taxonomy" id="1068625"/>
    <lineage>
        <taxon>Eukaryota</taxon>
        <taxon>Discoba</taxon>
        <taxon>Euglenozoa</taxon>
        <taxon>Kinetoplastea</taxon>
        <taxon>Metakinetoplastina</taxon>
        <taxon>Trypanosomatida</taxon>
        <taxon>Trypanosomatidae</taxon>
        <taxon>Trypanosoma</taxon>
        <taxon>Nannomonas</taxon>
    </lineage>
</organism>
<sequence>MESLASLKGIAMLRVDVPPYLLNHTALQHAFIVALVVAPLWAFLVKPMLHRHPHQGRRFYLFWWGQLSSVLQFLSTVVPLRLPSFTRRPSQPAEPRGRPNRQSSKKELGSSEEEGKRYATGGPAVTKVALDDLFRSPGFREWYGEHRQSLLERVRLRSSQHLWASIATLIVTLLGFFVLPLFTFSNNGKTMYAILRPLFDVPPLNIAALTRGNSKSEALYLAALYLRKLGEALLLLVATCTLFTTAFMPTGLKQTALFASAAFAVLVVEAARLERMAAGAGFACLLFPVAWRIVSVLS</sequence>
<feature type="transmembrane region" description="Helical" evidence="2">
    <location>
        <begin position="278"/>
        <end position="297"/>
    </location>
</feature>
<keyword evidence="2" id="KW-0812">Transmembrane</keyword>
<keyword evidence="2" id="KW-1133">Transmembrane helix</keyword>
<evidence type="ECO:0000256" key="1">
    <source>
        <dbReference type="SAM" id="MobiDB-lite"/>
    </source>
</evidence>
<reference evidence="4" key="1">
    <citation type="submission" date="2011-07" db="EMBL/GenBank/DDBJ databases">
        <title>Divergent evolution of antigenic variation in African trypanosomes.</title>
        <authorList>
            <person name="Jackson A.P."/>
            <person name="Berry A."/>
            <person name="Allison H.C."/>
            <person name="Burton P."/>
            <person name="Anderson J."/>
            <person name="Aslett M."/>
            <person name="Brown R."/>
            <person name="Corton N."/>
            <person name="Harris D."/>
            <person name="Hauser H."/>
            <person name="Gamble J."/>
            <person name="Gilderthorp R."/>
            <person name="McQuillan J."/>
            <person name="Quail M.A."/>
            <person name="Sanders M."/>
            <person name="Van Tonder A."/>
            <person name="Ginger M.L."/>
            <person name="Donelson J.E."/>
            <person name="Field M.C."/>
            <person name="Barry J.D."/>
            <person name="Berriman M."/>
            <person name="Hertz-Fowler C."/>
        </authorList>
    </citation>
    <scope>NUCLEOTIDE SEQUENCE [LARGE SCALE GENOMIC DNA]</scope>
    <source>
        <strain evidence="4">IL3000</strain>
    </source>
</reference>
<feature type="transmembrane region" description="Helical" evidence="2">
    <location>
        <begin position="229"/>
        <end position="248"/>
    </location>
</feature>
<name>F9W994_TRYCI</name>
<feature type="transmembrane region" description="Helical" evidence="2">
    <location>
        <begin position="26"/>
        <end position="49"/>
    </location>
</feature>
<dbReference type="EMBL" id="CAEQ01001284">
    <property type="protein sequence ID" value="CCD13785.1"/>
    <property type="molecule type" value="Genomic_DNA"/>
</dbReference>
<accession>F9W994</accession>
<evidence type="ECO:0000256" key="2">
    <source>
        <dbReference type="SAM" id="Phobius"/>
    </source>
</evidence>
<comment type="caution">
    <text evidence="3">The sequence shown here is derived from an EMBL/GenBank/DDBJ whole genome shotgun (WGS) entry which is preliminary data.</text>
</comment>
<reference evidence="3 4" key="2">
    <citation type="journal article" date="2012" name="Proc. Natl. Acad. Sci. U.S.A.">
        <title>Antigenic diversity is generated by distinct evolutionary mechanisms in African trypanosome species.</title>
        <authorList>
            <person name="Jackson A.P."/>
            <person name="Berry A."/>
            <person name="Aslett M."/>
            <person name="Allison H.C."/>
            <person name="Burton P."/>
            <person name="Vavrova-Anderson J."/>
            <person name="Brown R."/>
            <person name="Browne H."/>
            <person name="Corton N."/>
            <person name="Hauser H."/>
            <person name="Gamble J."/>
            <person name="Gilderthorp R."/>
            <person name="Marcello L."/>
            <person name="McQuillan J."/>
            <person name="Otto T.D."/>
            <person name="Quail M.A."/>
            <person name="Sanders M.J."/>
            <person name="van Tonder A."/>
            <person name="Ginger M.L."/>
            <person name="Field M.C."/>
            <person name="Barry J.D."/>
            <person name="Hertz-Fowler C."/>
            <person name="Berriman M."/>
        </authorList>
    </citation>
    <scope>NUCLEOTIDE SEQUENCE [LARGE SCALE GENOMIC DNA]</scope>
    <source>
        <strain evidence="3 4">IL3000</strain>
    </source>
</reference>
<dbReference type="OMA" id="TINNGLW"/>
<protein>
    <submittedName>
        <fullName evidence="3">WGS project CAEQ00000000 data, annotated contig 1838</fullName>
    </submittedName>
</protein>
<keyword evidence="4" id="KW-1185">Reference proteome</keyword>
<gene>
    <name evidence="3" type="ORF">TCIL3000_0_44860</name>
</gene>
<feature type="region of interest" description="Disordered" evidence="1">
    <location>
        <begin position="87"/>
        <end position="118"/>
    </location>
</feature>
<proteinExistence type="predicted"/>
<evidence type="ECO:0000313" key="4">
    <source>
        <dbReference type="Proteomes" id="UP000000702"/>
    </source>
</evidence>
<feature type="transmembrane region" description="Helical" evidence="2">
    <location>
        <begin position="162"/>
        <end position="182"/>
    </location>
</feature>
<dbReference type="Proteomes" id="UP000000702">
    <property type="component" value="Unassembled WGS sequence"/>
</dbReference>
<keyword evidence="2" id="KW-0472">Membrane</keyword>
<dbReference type="AlphaFoldDB" id="F9W994"/>
<feature type="compositionally biased region" description="Basic and acidic residues" evidence="1">
    <location>
        <begin position="104"/>
        <end position="117"/>
    </location>
</feature>
<evidence type="ECO:0000313" key="3">
    <source>
        <dbReference type="EMBL" id="CCD13785.1"/>
    </source>
</evidence>
<dbReference type="VEuPathDB" id="TriTrypDB:TcIL3000_0_44860"/>